<reference evidence="1 2" key="1">
    <citation type="submission" date="2020-06" db="EMBL/GenBank/DDBJ databases">
        <authorList>
            <person name="Li R."/>
            <person name="Bekaert M."/>
        </authorList>
    </citation>
    <scope>NUCLEOTIDE SEQUENCE [LARGE SCALE GENOMIC DNA]</scope>
    <source>
        <strain evidence="2">wild</strain>
    </source>
</reference>
<dbReference type="EMBL" id="CACVKT020009137">
    <property type="protein sequence ID" value="CAC5420452.1"/>
    <property type="molecule type" value="Genomic_DNA"/>
</dbReference>
<evidence type="ECO:0000313" key="2">
    <source>
        <dbReference type="Proteomes" id="UP000507470"/>
    </source>
</evidence>
<accession>A0A6J8EL47</accession>
<dbReference type="InterPro" id="IPR045249">
    <property type="entry name" value="HARBI1-like"/>
</dbReference>
<keyword evidence="2" id="KW-1185">Reference proteome</keyword>
<name>A0A6J8EL47_MYTCO</name>
<protein>
    <recommendedName>
        <fullName evidence="3">HARBI1</fullName>
    </recommendedName>
</protein>
<proteinExistence type="predicted"/>
<sequence>MELTDTVRDLIERPTVRSHAIPPHMQVMTTLRILAKGDYLSKVADIHGISISSSSRIVHTVFDAICSRLHNIKFPTDPAQQREVNEKFYRISRFQNVLGAIDDTLIPIQAIAGVDESNYVCRKQFYAINVQAIADADLRCLHKTGGSLQFNPPKSCKMIGACFRLNNKALKEGIPLPDRENQIQIQHHQHILEEDQHNEGNRIRAQLIQR</sequence>
<dbReference type="AlphaFoldDB" id="A0A6J8EL47"/>
<evidence type="ECO:0000313" key="1">
    <source>
        <dbReference type="EMBL" id="CAC5420452.1"/>
    </source>
</evidence>
<gene>
    <name evidence="1" type="ORF">MCOR_52672</name>
</gene>
<dbReference type="PANTHER" id="PTHR22930">
    <property type="match status" value="1"/>
</dbReference>
<dbReference type="PANTHER" id="PTHR22930:SF85">
    <property type="entry name" value="GH03217P-RELATED"/>
    <property type="match status" value="1"/>
</dbReference>
<dbReference type="OrthoDB" id="6138478at2759"/>
<evidence type="ECO:0008006" key="3">
    <source>
        <dbReference type="Google" id="ProtNLM"/>
    </source>
</evidence>
<dbReference type="Proteomes" id="UP000507470">
    <property type="component" value="Unassembled WGS sequence"/>
</dbReference>
<organism evidence="1 2">
    <name type="scientific">Mytilus coruscus</name>
    <name type="common">Sea mussel</name>
    <dbReference type="NCBI Taxonomy" id="42192"/>
    <lineage>
        <taxon>Eukaryota</taxon>
        <taxon>Metazoa</taxon>
        <taxon>Spiralia</taxon>
        <taxon>Lophotrochozoa</taxon>
        <taxon>Mollusca</taxon>
        <taxon>Bivalvia</taxon>
        <taxon>Autobranchia</taxon>
        <taxon>Pteriomorphia</taxon>
        <taxon>Mytilida</taxon>
        <taxon>Mytiloidea</taxon>
        <taxon>Mytilidae</taxon>
        <taxon>Mytilinae</taxon>
        <taxon>Mytilus</taxon>
    </lineage>
</organism>